<dbReference type="Proteomes" id="UP000190961">
    <property type="component" value="Unassembled WGS sequence"/>
</dbReference>
<dbReference type="STRING" id="688867.SAMN05660236_5009"/>
<protein>
    <submittedName>
        <fullName evidence="1">Uncharacterized protein</fullName>
    </submittedName>
</protein>
<name>A0A1T5MCJ3_9BACT</name>
<gene>
    <name evidence="1" type="ORF">SAMN05660236_5009</name>
</gene>
<keyword evidence="2" id="KW-1185">Reference proteome</keyword>
<dbReference type="EMBL" id="FUZU01000004">
    <property type="protein sequence ID" value="SKC85956.1"/>
    <property type="molecule type" value="Genomic_DNA"/>
</dbReference>
<dbReference type="AlphaFoldDB" id="A0A1T5MCJ3"/>
<accession>A0A1T5MCJ3</accession>
<proteinExistence type="predicted"/>
<reference evidence="1 2" key="1">
    <citation type="submission" date="2017-02" db="EMBL/GenBank/DDBJ databases">
        <authorList>
            <person name="Peterson S.W."/>
        </authorList>
    </citation>
    <scope>NUCLEOTIDE SEQUENCE [LARGE SCALE GENOMIC DNA]</scope>
    <source>
        <strain evidence="1 2">DSM 25262</strain>
    </source>
</reference>
<evidence type="ECO:0000313" key="2">
    <source>
        <dbReference type="Proteomes" id="UP000190961"/>
    </source>
</evidence>
<sequence>MNFYCVDTDVREGGFHEVHQVRCTYIPEDKIDLGPYPSCYEAVRAARKFYKLIRGCRYCCMECYTYS</sequence>
<evidence type="ECO:0000313" key="1">
    <source>
        <dbReference type="EMBL" id="SKC85956.1"/>
    </source>
</evidence>
<organism evidence="1 2">
    <name type="scientific">Ohtaekwangia koreensis</name>
    <dbReference type="NCBI Taxonomy" id="688867"/>
    <lineage>
        <taxon>Bacteria</taxon>
        <taxon>Pseudomonadati</taxon>
        <taxon>Bacteroidota</taxon>
        <taxon>Cytophagia</taxon>
        <taxon>Cytophagales</taxon>
        <taxon>Fulvivirgaceae</taxon>
        <taxon>Ohtaekwangia</taxon>
    </lineage>
</organism>